<dbReference type="GO" id="GO:0140824">
    <property type="term" value="F:thioredoxin-dependent peroxiredoxin activity"/>
    <property type="evidence" value="ECO:0007669"/>
    <property type="project" value="UniProtKB-EC"/>
</dbReference>
<dbReference type="InterPro" id="IPR029759">
    <property type="entry name" value="GPX_AS"/>
</dbReference>
<name>A0A4S2MY42_9PEZI</name>
<dbReference type="CDD" id="cd00340">
    <property type="entry name" value="GSH_Peroxidase"/>
    <property type="match status" value="1"/>
</dbReference>
<dbReference type="Gene3D" id="3.40.30.10">
    <property type="entry name" value="Glutaredoxin"/>
    <property type="match status" value="1"/>
</dbReference>
<dbReference type="PROSITE" id="PS51355">
    <property type="entry name" value="GLUTATHIONE_PEROXID_3"/>
    <property type="match status" value="1"/>
</dbReference>
<feature type="active site" evidence="7">
    <location>
        <position position="79"/>
    </location>
</feature>
<evidence type="ECO:0000256" key="8">
    <source>
        <dbReference type="RuleBase" id="RU000499"/>
    </source>
</evidence>
<dbReference type="PIRSF" id="PIRSF000303">
    <property type="entry name" value="Glutathion_perox"/>
    <property type="match status" value="1"/>
</dbReference>
<dbReference type="InterPro" id="IPR000889">
    <property type="entry name" value="Glutathione_peroxidase"/>
</dbReference>
<dbReference type="Pfam" id="PF00255">
    <property type="entry name" value="GSHPx"/>
    <property type="match status" value="1"/>
</dbReference>
<comment type="catalytic activity">
    <reaction evidence="6">
        <text>a hydroperoxide + [thioredoxin]-dithiol = an alcohol + [thioredoxin]-disulfide + H2O</text>
        <dbReference type="Rhea" id="RHEA:62620"/>
        <dbReference type="Rhea" id="RHEA-COMP:10698"/>
        <dbReference type="Rhea" id="RHEA-COMP:10700"/>
        <dbReference type="ChEBI" id="CHEBI:15377"/>
        <dbReference type="ChEBI" id="CHEBI:29950"/>
        <dbReference type="ChEBI" id="CHEBI:30879"/>
        <dbReference type="ChEBI" id="CHEBI:35924"/>
        <dbReference type="ChEBI" id="CHEBI:50058"/>
        <dbReference type="EC" id="1.11.1.24"/>
    </reaction>
</comment>
<dbReference type="InterPro" id="IPR029760">
    <property type="entry name" value="GPX_CS"/>
</dbReference>
<keyword evidence="2 8" id="KW-0575">Peroxidase</keyword>
<comment type="similarity">
    <text evidence="1 8">Belongs to the glutathione peroxidase family.</text>
</comment>
<dbReference type="InParanoid" id="A0A4S2MY42"/>
<protein>
    <recommendedName>
        <fullName evidence="8">Glutathione peroxidase</fullName>
    </recommendedName>
</protein>
<keyword evidence="3" id="KW-0049">Antioxidant</keyword>
<evidence type="ECO:0000256" key="1">
    <source>
        <dbReference type="ARBA" id="ARBA00006926"/>
    </source>
</evidence>
<dbReference type="FunFam" id="3.40.30.10:FF:000010">
    <property type="entry name" value="Glutathione peroxidase"/>
    <property type="match status" value="1"/>
</dbReference>
<dbReference type="SUPFAM" id="SSF52833">
    <property type="entry name" value="Thioredoxin-like"/>
    <property type="match status" value="1"/>
</dbReference>
<gene>
    <name evidence="10" type="ORF">EX30DRAFT_395452</name>
</gene>
<evidence type="ECO:0000256" key="2">
    <source>
        <dbReference type="ARBA" id="ARBA00022559"/>
    </source>
</evidence>
<evidence type="ECO:0000313" key="11">
    <source>
        <dbReference type="Proteomes" id="UP000298138"/>
    </source>
</evidence>
<evidence type="ECO:0000313" key="10">
    <source>
        <dbReference type="EMBL" id="TGZ81662.1"/>
    </source>
</evidence>
<dbReference type="STRING" id="341454.A0A4S2MY42"/>
<accession>A0A4S2MY42</accession>
<keyword evidence="4 8" id="KW-0560">Oxidoreductase</keyword>
<dbReference type="PROSITE" id="PS51352">
    <property type="entry name" value="THIOREDOXIN_2"/>
    <property type="match status" value="1"/>
</dbReference>
<evidence type="ECO:0000256" key="3">
    <source>
        <dbReference type="ARBA" id="ARBA00022862"/>
    </source>
</evidence>
<sequence>MNTLRRIALSAPSSSLTTRCFVPARSTAIRLIPFAAAMSTIAPDTTIYDFKPLDNKGEPVPMSSYKGKVLLIVNVASKCGFTPQYEGLEKIYEKYKDQGFEVLGFPCNQFGGQEPGSAEEIQNFCTVNFGVKFPIMQKVEVNGDKADPLWEYMKTTKPGLLGMKRVKWNYEKFLINREGQIVERYASTTKPESIATAIERELGKEAKL</sequence>
<dbReference type="PROSITE" id="PS00460">
    <property type="entry name" value="GLUTATHIONE_PEROXID_1"/>
    <property type="match status" value="1"/>
</dbReference>
<evidence type="ECO:0000256" key="4">
    <source>
        <dbReference type="ARBA" id="ARBA00023002"/>
    </source>
</evidence>
<dbReference type="EMBL" id="ML220118">
    <property type="protein sequence ID" value="TGZ81662.1"/>
    <property type="molecule type" value="Genomic_DNA"/>
</dbReference>
<evidence type="ECO:0000256" key="7">
    <source>
        <dbReference type="PIRSR" id="PIRSR000303-1"/>
    </source>
</evidence>
<dbReference type="PANTHER" id="PTHR11592:SF78">
    <property type="entry name" value="GLUTATHIONE PEROXIDASE"/>
    <property type="match status" value="1"/>
</dbReference>
<dbReference type="GO" id="GO:0034599">
    <property type="term" value="P:cellular response to oxidative stress"/>
    <property type="evidence" value="ECO:0007669"/>
    <property type="project" value="TreeGrafter"/>
</dbReference>
<dbReference type="PRINTS" id="PR01011">
    <property type="entry name" value="GLUTPROXDASE"/>
</dbReference>
<dbReference type="AlphaFoldDB" id="A0A4S2MY42"/>
<evidence type="ECO:0000256" key="5">
    <source>
        <dbReference type="ARBA" id="ARBA00023284"/>
    </source>
</evidence>
<proteinExistence type="inferred from homology"/>
<organism evidence="10 11">
    <name type="scientific">Ascodesmis nigricans</name>
    <dbReference type="NCBI Taxonomy" id="341454"/>
    <lineage>
        <taxon>Eukaryota</taxon>
        <taxon>Fungi</taxon>
        <taxon>Dikarya</taxon>
        <taxon>Ascomycota</taxon>
        <taxon>Pezizomycotina</taxon>
        <taxon>Pezizomycetes</taxon>
        <taxon>Pezizales</taxon>
        <taxon>Ascodesmidaceae</taxon>
        <taxon>Ascodesmis</taxon>
    </lineage>
</organism>
<evidence type="ECO:0000256" key="6">
    <source>
        <dbReference type="ARBA" id="ARBA00049091"/>
    </source>
</evidence>
<dbReference type="PANTHER" id="PTHR11592">
    <property type="entry name" value="GLUTATHIONE PEROXIDASE"/>
    <property type="match status" value="1"/>
</dbReference>
<dbReference type="OrthoDB" id="446890at2759"/>
<keyword evidence="11" id="KW-1185">Reference proteome</keyword>
<dbReference type="FunCoup" id="A0A4S2MY42">
    <property type="interactions" value="548"/>
</dbReference>
<dbReference type="PROSITE" id="PS00763">
    <property type="entry name" value="GLUTATHIONE_PEROXID_2"/>
    <property type="match status" value="1"/>
</dbReference>
<feature type="domain" description="Thioredoxin" evidence="9">
    <location>
        <begin position="36"/>
        <end position="203"/>
    </location>
</feature>
<keyword evidence="5" id="KW-0676">Redox-active center</keyword>
<evidence type="ECO:0000259" key="9">
    <source>
        <dbReference type="PROSITE" id="PS51352"/>
    </source>
</evidence>
<dbReference type="Proteomes" id="UP000298138">
    <property type="component" value="Unassembled WGS sequence"/>
</dbReference>
<dbReference type="InterPro" id="IPR013766">
    <property type="entry name" value="Thioredoxin_domain"/>
</dbReference>
<reference evidence="10 11" key="1">
    <citation type="submission" date="2019-04" db="EMBL/GenBank/DDBJ databases">
        <title>Comparative genomics and transcriptomics to analyze fruiting body development in filamentous ascomycetes.</title>
        <authorList>
            <consortium name="DOE Joint Genome Institute"/>
            <person name="Lutkenhaus R."/>
            <person name="Traeger S."/>
            <person name="Breuer J."/>
            <person name="Kuo A."/>
            <person name="Lipzen A."/>
            <person name="Pangilinan J."/>
            <person name="Dilworth D."/>
            <person name="Sandor L."/>
            <person name="Poggeler S."/>
            <person name="Barry K."/>
            <person name="Grigoriev I.V."/>
            <person name="Nowrousian M."/>
        </authorList>
    </citation>
    <scope>NUCLEOTIDE SEQUENCE [LARGE SCALE GENOMIC DNA]</scope>
    <source>
        <strain evidence="10 11">CBS 389.68</strain>
    </source>
</reference>
<dbReference type="InterPro" id="IPR036249">
    <property type="entry name" value="Thioredoxin-like_sf"/>
</dbReference>